<comment type="catalytic activity">
    <reaction evidence="4">
        <text>N(6)-[(R)-lipoyl]-L-lysyl-[protein] + 3-methyl-2-oxobutanoate + H(+) = N(6)-[(R)-S(8)-2-methylpropanoyldihydrolipoyl]-L-lysyl-[protein] + CO2</text>
        <dbReference type="Rhea" id="RHEA:13457"/>
        <dbReference type="Rhea" id="RHEA-COMP:10474"/>
        <dbReference type="Rhea" id="RHEA-COMP:10497"/>
        <dbReference type="ChEBI" id="CHEBI:11851"/>
        <dbReference type="ChEBI" id="CHEBI:15378"/>
        <dbReference type="ChEBI" id="CHEBI:16526"/>
        <dbReference type="ChEBI" id="CHEBI:83099"/>
        <dbReference type="ChEBI" id="CHEBI:83142"/>
        <dbReference type="EC" id="1.2.4.4"/>
    </reaction>
    <physiologicalReaction direction="left-to-right" evidence="4">
        <dbReference type="Rhea" id="RHEA:13458"/>
    </physiologicalReaction>
</comment>
<dbReference type="Pfam" id="PF02779">
    <property type="entry name" value="Transket_pyr"/>
    <property type="match status" value="1"/>
</dbReference>
<dbReference type="GO" id="GO:0007584">
    <property type="term" value="P:response to nutrient"/>
    <property type="evidence" value="ECO:0007669"/>
    <property type="project" value="TreeGrafter"/>
</dbReference>
<dbReference type="FunFam" id="3.40.50.920:FF:000001">
    <property type="entry name" value="Pyruvate dehydrogenase E1 beta subunit"/>
    <property type="match status" value="1"/>
</dbReference>
<gene>
    <name evidence="6" type="ORF">EV44_g0733</name>
</gene>
<dbReference type="EC" id="1.2.4.4" evidence="2"/>
<dbReference type="CDD" id="cd07036">
    <property type="entry name" value="TPP_PYR_E1-PDHc-beta_like"/>
    <property type="match status" value="1"/>
</dbReference>
<dbReference type="FunFam" id="3.40.50.970:FF:000001">
    <property type="entry name" value="Pyruvate dehydrogenase E1 beta subunit"/>
    <property type="match status" value="1"/>
</dbReference>
<dbReference type="AlphaFoldDB" id="A0A0B1NX29"/>
<accession>A0A0B1NX29</accession>
<dbReference type="PANTHER" id="PTHR42980:SF1">
    <property type="entry name" value="2-OXOISOVALERATE DEHYDROGENASE SUBUNIT BETA, MITOCHONDRIAL"/>
    <property type="match status" value="1"/>
</dbReference>
<evidence type="ECO:0000313" key="7">
    <source>
        <dbReference type="Proteomes" id="UP000030854"/>
    </source>
</evidence>
<keyword evidence="7" id="KW-1185">Reference proteome</keyword>
<dbReference type="GO" id="GO:0006091">
    <property type="term" value="P:generation of precursor metabolites and energy"/>
    <property type="evidence" value="ECO:0007669"/>
    <property type="project" value="UniProtKB-ARBA"/>
</dbReference>
<evidence type="ECO:0000256" key="3">
    <source>
        <dbReference type="ARBA" id="ARBA00023002"/>
    </source>
</evidence>
<evidence type="ECO:0000256" key="2">
    <source>
        <dbReference type="ARBA" id="ARBA00012277"/>
    </source>
</evidence>
<name>A0A0B1NX29_UNCNE</name>
<dbReference type="SMART" id="SM00861">
    <property type="entry name" value="Transket_pyr"/>
    <property type="match status" value="1"/>
</dbReference>
<evidence type="ECO:0000259" key="5">
    <source>
        <dbReference type="SMART" id="SM00861"/>
    </source>
</evidence>
<dbReference type="GO" id="GO:0009083">
    <property type="term" value="P:branched-chain amino acid catabolic process"/>
    <property type="evidence" value="ECO:0007669"/>
    <property type="project" value="TreeGrafter"/>
</dbReference>
<dbReference type="InterPro" id="IPR005475">
    <property type="entry name" value="Transketolase-like_Pyr-bd"/>
</dbReference>
<evidence type="ECO:0000256" key="1">
    <source>
        <dbReference type="ARBA" id="ARBA00001964"/>
    </source>
</evidence>
<dbReference type="SUPFAM" id="SSF52922">
    <property type="entry name" value="TK C-terminal domain-like"/>
    <property type="match status" value="1"/>
</dbReference>
<dbReference type="InterPro" id="IPR029061">
    <property type="entry name" value="THDP-binding"/>
</dbReference>
<dbReference type="Pfam" id="PF02780">
    <property type="entry name" value="Transketolase_C"/>
    <property type="match status" value="1"/>
</dbReference>
<protein>
    <recommendedName>
        <fullName evidence="2">3-methyl-2-oxobutanoate dehydrogenase (2-methylpropanoyl-transferring)</fullName>
        <ecNumber evidence="2">1.2.4.4</ecNumber>
    </recommendedName>
</protein>
<sequence length="400" mass="44226">MSPLTFFNRSRKKLIGIAHKFVFSYYSRYYSSDLPNAQLNIPTDFSTTPLLAHTSHVALRNPELSAEVRKSSTKRINLFQAVNEALFHSMASDDSVILFGEDVAFGGVFRCSTGLLEEFGSERVFNTPLCEQGIVGFGIGAAAEGMKAIAEIQFADYIFPAFDQLVNEAAKFRYRDGAEGRNVGGLTVRMPCGAIGHGALYHSQSPESLFTHIPGLRVVIPRSPIQAKGLLISTIECKDPCLFMEPKILYRAAVEHVPTMAYKLPLSKAEVLKEGSDITIISYGNPLYTCSAAISKAEKYFGASIELIDLRTVYPWDKECIFQSVKKTGRCIIVHESMINAGIGAEIAASIQENPDTFLRLEAPITRVAGWSIHMPLLYERFNVPDVARVFDAIKKTLSY</sequence>
<dbReference type="InterPro" id="IPR009014">
    <property type="entry name" value="Transketo_C/PFOR_II"/>
</dbReference>
<dbReference type="Proteomes" id="UP000030854">
    <property type="component" value="Unassembled WGS sequence"/>
</dbReference>
<dbReference type="HOGENOM" id="CLU_012907_1_0_1"/>
<feature type="domain" description="Transketolase-like pyrimidine-binding" evidence="5">
    <location>
        <begin position="76"/>
        <end position="252"/>
    </location>
</feature>
<proteinExistence type="predicted"/>
<comment type="caution">
    <text evidence="6">The sequence shown here is derived from an EMBL/GenBank/DDBJ whole genome shotgun (WGS) entry which is preliminary data.</text>
</comment>
<keyword evidence="3" id="KW-0560">Oxidoreductase</keyword>
<dbReference type="Gene3D" id="3.40.50.920">
    <property type="match status" value="1"/>
</dbReference>
<dbReference type="OMA" id="SEAYYMA"/>
<dbReference type="EMBL" id="JNVN01004046">
    <property type="protein sequence ID" value="KHJ30533.1"/>
    <property type="molecule type" value="Genomic_DNA"/>
</dbReference>
<dbReference type="OrthoDB" id="878at2759"/>
<dbReference type="Gene3D" id="3.40.50.970">
    <property type="match status" value="1"/>
</dbReference>
<reference evidence="6 7" key="1">
    <citation type="journal article" date="2014" name="BMC Genomics">
        <title>Adaptive genomic structural variation in the grape powdery mildew pathogen, Erysiphe necator.</title>
        <authorList>
            <person name="Jones L."/>
            <person name="Riaz S."/>
            <person name="Morales-Cruz A."/>
            <person name="Amrine K.C."/>
            <person name="McGuire B."/>
            <person name="Gubler W.D."/>
            <person name="Walker M.A."/>
            <person name="Cantu D."/>
        </authorList>
    </citation>
    <scope>NUCLEOTIDE SEQUENCE [LARGE SCALE GENOMIC DNA]</scope>
    <source>
        <strain evidence="7">c</strain>
    </source>
</reference>
<dbReference type="SUPFAM" id="SSF52518">
    <property type="entry name" value="Thiamin diphosphate-binding fold (THDP-binding)"/>
    <property type="match status" value="1"/>
</dbReference>
<keyword evidence="6" id="KW-0670">Pyruvate</keyword>
<comment type="cofactor">
    <cofactor evidence="1">
        <name>thiamine diphosphate</name>
        <dbReference type="ChEBI" id="CHEBI:58937"/>
    </cofactor>
</comment>
<evidence type="ECO:0000313" key="6">
    <source>
        <dbReference type="EMBL" id="KHJ30533.1"/>
    </source>
</evidence>
<dbReference type="PANTHER" id="PTHR42980">
    <property type="entry name" value="2-OXOISOVALERATE DEHYDROGENASE SUBUNIT BETA-RELATED"/>
    <property type="match status" value="1"/>
</dbReference>
<dbReference type="GO" id="GO:0003863">
    <property type="term" value="F:branched-chain 2-oxo acid dehydrogenase activity"/>
    <property type="evidence" value="ECO:0007669"/>
    <property type="project" value="UniProtKB-EC"/>
</dbReference>
<dbReference type="STRING" id="52586.A0A0B1NX29"/>
<organism evidence="6 7">
    <name type="scientific">Uncinula necator</name>
    <name type="common">Grape powdery mildew</name>
    <dbReference type="NCBI Taxonomy" id="52586"/>
    <lineage>
        <taxon>Eukaryota</taxon>
        <taxon>Fungi</taxon>
        <taxon>Dikarya</taxon>
        <taxon>Ascomycota</taxon>
        <taxon>Pezizomycotina</taxon>
        <taxon>Leotiomycetes</taxon>
        <taxon>Erysiphales</taxon>
        <taxon>Erysiphaceae</taxon>
        <taxon>Erysiphe</taxon>
    </lineage>
</organism>
<evidence type="ECO:0000256" key="4">
    <source>
        <dbReference type="ARBA" id="ARBA00051764"/>
    </source>
</evidence>
<dbReference type="InterPro" id="IPR033248">
    <property type="entry name" value="Transketolase_C"/>
</dbReference>